<evidence type="ECO:0000256" key="6">
    <source>
        <dbReference type="PIRNR" id="PIRNR002889"/>
    </source>
</evidence>
<name>A0ABU8HA46_9BACI</name>
<dbReference type="InterPro" id="IPR006300">
    <property type="entry name" value="FlgB"/>
</dbReference>
<reference evidence="8 9" key="1">
    <citation type="journal article" date="2018" name="J. Microbiol.">
        <title>Bacillus spongiae sp. nov., isolated from sponge of Jeju Island.</title>
        <authorList>
            <person name="Lee G.E."/>
            <person name="Im W.T."/>
            <person name="Park J.S."/>
        </authorList>
    </citation>
    <scope>NUCLEOTIDE SEQUENCE [LARGE SCALE GENOMIC DNA]</scope>
    <source>
        <strain evidence="8 9">135PIL107-10</strain>
    </source>
</reference>
<dbReference type="EMBL" id="JBBAXC010000002">
    <property type="protein sequence ID" value="MEI5906167.1"/>
    <property type="molecule type" value="Genomic_DNA"/>
</dbReference>
<evidence type="ECO:0000313" key="9">
    <source>
        <dbReference type="Proteomes" id="UP001312865"/>
    </source>
</evidence>
<keyword evidence="4 6" id="KW-0975">Bacterial flagellum</keyword>
<evidence type="ECO:0000259" key="7">
    <source>
        <dbReference type="Pfam" id="PF00460"/>
    </source>
</evidence>
<dbReference type="PANTHER" id="PTHR30435">
    <property type="entry name" value="FLAGELLAR PROTEIN"/>
    <property type="match status" value="1"/>
</dbReference>
<dbReference type="InterPro" id="IPR001444">
    <property type="entry name" value="Flag_bb_rod_N"/>
</dbReference>
<evidence type="ECO:0000256" key="4">
    <source>
        <dbReference type="ARBA" id="ARBA00023143"/>
    </source>
</evidence>
<dbReference type="Pfam" id="PF00460">
    <property type="entry name" value="Flg_bb_rod"/>
    <property type="match status" value="1"/>
</dbReference>
<comment type="subunit">
    <text evidence="6">The basal body constitutes a major portion of the flagellar organelle and consists of a number of rings mounted on a central rod.</text>
</comment>
<dbReference type="PANTHER" id="PTHR30435:SF12">
    <property type="entry name" value="FLAGELLAR BASAL BODY ROD PROTEIN FLGB"/>
    <property type="match status" value="1"/>
</dbReference>
<evidence type="ECO:0000256" key="2">
    <source>
        <dbReference type="ARBA" id="ARBA00009677"/>
    </source>
</evidence>
<dbReference type="Proteomes" id="UP001312865">
    <property type="component" value="Unassembled WGS sequence"/>
</dbReference>
<dbReference type="PIRSF" id="PIRSF002889">
    <property type="entry name" value="Rod_FlgB"/>
    <property type="match status" value="1"/>
</dbReference>
<proteinExistence type="inferred from homology"/>
<feature type="domain" description="Flagellar basal body rod protein N-terminal" evidence="7">
    <location>
        <begin position="16"/>
        <end position="41"/>
    </location>
</feature>
<protein>
    <recommendedName>
        <fullName evidence="3 6">Flagellar basal body rod protein FlgB</fullName>
    </recommendedName>
</protein>
<accession>A0ABU8HA46</accession>
<comment type="subcellular location">
    <subcellularLocation>
        <location evidence="1 6">Bacterial flagellum basal body</location>
    </subcellularLocation>
</comment>
<comment type="similarity">
    <text evidence="2 6">Belongs to the flagella basal body rod proteins family.</text>
</comment>
<keyword evidence="8" id="KW-0966">Cell projection</keyword>
<evidence type="ECO:0000256" key="3">
    <source>
        <dbReference type="ARBA" id="ARBA00014376"/>
    </source>
</evidence>
<dbReference type="NCBIfam" id="TIGR01396">
    <property type="entry name" value="FlgB"/>
    <property type="match status" value="1"/>
</dbReference>
<evidence type="ECO:0000256" key="1">
    <source>
        <dbReference type="ARBA" id="ARBA00004117"/>
    </source>
</evidence>
<gene>
    <name evidence="8" type="primary">flgB</name>
    <name evidence="8" type="ORF">WAK64_03660</name>
</gene>
<keyword evidence="9" id="KW-1185">Reference proteome</keyword>
<organism evidence="8 9">
    <name type="scientific">Bacillus spongiae</name>
    <dbReference type="NCBI Taxonomy" id="2683610"/>
    <lineage>
        <taxon>Bacteria</taxon>
        <taxon>Bacillati</taxon>
        <taxon>Bacillota</taxon>
        <taxon>Bacilli</taxon>
        <taxon>Bacillales</taxon>
        <taxon>Bacillaceae</taxon>
        <taxon>Bacillus</taxon>
    </lineage>
</organism>
<sequence length="134" mass="15401">MKTLKLFSDTFNVIERGLDYSSLKQKAISHNIANVDTPNYKTIDVKFKDYLESSINHSLIGQRTDTRHFEISGKSMFDTNLVAKDTFQYNHNGNGVDMDKEMADMATNQIYFQSLTEQLNHQFRNLQTVIKGGK</sequence>
<comment type="function">
    <text evidence="5 6">Structural component of flagellum, the bacterial motility apparatus. Part of the rod structure of flagellar basal body.</text>
</comment>
<keyword evidence="8" id="KW-0969">Cilium</keyword>
<evidence type="ECO:0000256" key="5">
    <source>
        <dbReference type="ARBA" id="ARBA00024934"/>
    </source>
</evidence>
<dbReference type="RefSeq" id="WP_336585585.1">
    <property type="nucleotide sequence ID" value="NZ_JBBAXC010000002.1"/>
</dbReference>
<evidence type="ECO:0000313" key="8">
    <source>
        <dbReference type="EMBL" id="MEI5906167.1"/>
    </source>
</evidence>
<keyword evidence="8" id="KW-0282">Flagellum</keyword>
<comment type="caution">
    <text evidence="8">The sequence shown here is derived from an EMBL/GenBank/DDBJ whole genome shotgun (WGS) entry which is preliminary data.</text>
</comment>